<sequence length="351" mass="40683">MFKGKRGHRGVIKLTMLSSAEKVKGQGVASAYRELVNLLEERYINEIDMKINSFEKSDITHYHTVDFRFFLSTFFKKKRGVRVGYVHFLPETMEGSLKLPWIARVVFYKYLIGFYKRMDEIVVVNPSFIPKLTAYDIPEEKIHYIPNFVSKKSFFPLPEAEKQLARKKYGIPADKFTVIGIGQVQHRKGVLDFIEVAKQLPDVQFVWAGGFSFGKITSGYEELKKIYDNPPSNVKFIGIVDRSEMNACINMADVFFMPSYNELFPMAILEAMSSDVPILLRNLDLYEEILDGYYVKEVDNPGFIRAIERLENDADYYQEMLQAAKRGAAYYSEDRLAQIWLDFYQGLLTKE</sequence>
<evidence type="ECO:0000313" key="3">
    <source>
        <dbReference type="EMBL" id="EFR86672.1"/>
    </source>
</evidence>
<organism evidence="3 4">
    <name type="scientific">Listeria marthii FSL S4-120</name>
    <dbReference type="NCBI Taxonomy" id="702457"/>
    <lineage>
        <taxon>Bacteria</taxon>
        <taxon>Bacillati</taxon>
        <taxon>Bacillota</taxon>
        <taxon>Bacilli</taxon>
        <taxon>Bacillales</taxon>
        <taxon>Listeriaceae</taxon>
        <taxon>Listeria</taxon>
    </lineage>
</organism>
<reference evidence="3 4" key="1">
    <citation type="journal article" date="2010" name="Microbiol. Resour. Announc.">
        <title>Comparative genomics of the bacterial genus Listeria: Genome evolution is characterized by limited gene acquisition and limited gene loss.</title>
        <authorList>
            <person name="den Bakker H.C."/>
            <person name="Cummings C.A."/>
            <person name="Ferreira V."/>
            <person name="Vatta P."/>
            <person name="Orsi R.H."/>
            <person name="Degoricija L."/>
            <person name="Barker M."/>
            <person name="Petrauskene O."/>
            <person name="Furtado M.R."/>
            <person name="Wiedmann M."/>
        </authorList>
    </citation>
    <scope>NUCLEOTIDE SEQUENCE [LARGE SCALE GENOMIC DNA]</scope>
    <source>
        <strain evidence="3 4">FSL S4-120</strain>
    </source>
</reference>
<dbReference type="PANTHER" id="PTHR12526:SF637">
    <property type="entry name" value="GLYCOSYLTRANSFERASE EPSF-RELATED"/>
    <property type="match status" value="1"/>
</dbReference>
<evidence type="ECO:0000259" key="2">
    <source>
        <dbReference type="Pfam" id="PF13439"/>
    </source>
</evidence>
<dbReference type="InterPro" id="IPR001296">
    <property type="entry name" value="Glyco_trans_1"/>
</dbReference>
<comment type="caution">
    <text evidence="3">The sequence shown here is derived from an EMBL/GenBank/DDBJ whole genome shotgun (WGS) entry which is preliminary data.</text>
</comment>
<accession>A0ABN0BUF2</accession>
<feature type="domain" description="Glycosyl transferase family 1" evidence="1">
    <location>
        <begin position="163"/>
        <end position="326"/>
    </location>
</feature>
<dbReference type="Proteomes" id="UP000003412">
    <property type="component" value="Chromosome"/>
</dbReference>
<evidence type="ECO:0000313" key="4">
    <source>
        <dbReference type="Proteomes" id="UP000003412"/>
    </source>
</evidence>
<proteinExistence type="predicted"/>
<dbReference type="PANTHER" id="PTHR12526">
    <property type="entry name" value="GLYCOSYLTRANSFERASE"/>
    <property type="match status" value="1"/>
</dbReference>
<feature type="domain" description="Glycosyltransferase subfamily 4-like N-terminal" evidence="2">
    <location>
        <begin position="54"/>
        <end position="149"/>
    </location>
</feature>
<evidence type="ECO:0000259" key="1">
    <source>
        <dbReference type="Pfam" id="PF00534"/>
    </source>
</evidence>
<dbReference type="InterPro" id="IPR028098">
    <property type="entry name" value="Glyco_trans_4-like_N"/>
</dbReference>
<dbReference type="SUPFAM" id="SSF53756">
    <property type="entry name" value="UDP-Glycosyltransferase/glycogen phosphorylase"/>
    <property type="match status" value="1"/>
</dbReference>
<keyword evidence="3" id="KW-0808">Transferase</keyword>
<dbReference type="Pfam" id="PF13439">
    <property type="entry name" value="Glyco_transf_4"/>
    <property type="match status" value="1"/>
</dbReference>
<dbReference type="Gene3D" id="3.40.50.2000">
    <property type="entry name" value="Glycogen Phosphorylase B"/>
    <property type="match status" value="2"/>
</dbReference>
<dbReference type="EMBL" id="ADXF01000971">
    <property type="protein sequence ID" value="EFR86672.1"/>
    <property type="molecule type" value="Genomic_DNA"/>
</dbReference>
<gene>
    <name evidence="3" type="ORF">NT05LM_2923</name>
</gene>
<dbReference type="Pfam" id="PF00534">
    <property type="entry name" value="Glycos_transf_1"/>
    <property type="match status" value="1"/>
</dbReference>
<dbReference type="GO" id="GO:0016740">
    <property type="term" value="F:transferase activity"/>
    <property type="evidence" value="ECO:0007669"/>
    <property type="project" value="UniProtKB-KW"/>
</dbReference>
<dbReference type="CDD" id="cd03801">
    <property type="entry name" value="GT4_PimA-like"/>
    <property type="match status" value="1"/>
</dbReference>
<name>A0ABN0BUF2_9LIST</name>
<keyword evidence="4" id="KW-1185">Reference proteome</keyword>
<protein>
    <submittedName>
        <fullName evidence="3">Glycosyl transferase CpoA</fullName>
    </submittedName>
</protein>